<dbReference type="Proteomes" id="UP001331761">
    <property type="component" value="Unassembled WGS sequence"/>
</dbReference>
<proteinExistence type="predicted"/>
<evidence type="ECO:0000313" key="2">
    <source>
        <dbReference type="Proteomes" id="UP001331761"/>
    </source>
</evidence>
<reference evidence="1 2" key="1">
    <citation type="submission" date="2019-10" db="EMBL/GenBank/DDBJ databases">
        <title>Assembly and Annotation for the nematode Trichostrongylus colubriformis.</title>
        <authorList>
            <person name="Martin J."/>
        </authorList>
    </citation>
    <scope>NUCLEOTIDE SEQUENCE [LARGE SCALE GENOMIC DNA]</scope>
    <source>
        <strain evidence="1">G859</strain>
        <tissue evidence="1">Whole worm</tissue>
    </source>
</reference>
<organism evidence="1 2">
    <name type="scientific">Trichostrongylus colubriformis</name>
    <name type="common">Black scour worm</name>
    <dbReference type="NCBI Taxonomy" id="6319"/>
    <lineage>
        <taxon>Eukaryota</taxon>
        <taxon>Metazoa</taxon>
        <taxon>Ecdysozoa</taxon>
        <taxon>Nematoda</taxon>
        <taxon>Chromadorea</taxon>
        <taxon>Rhabditida</taxon>
        <taxon>Rhabditina</taxon>
        <taxon>Rhabditomorpha</taxon>
        <taxon>Strongyloidea</taxon>
        <taxon>Trichostrongylidae</taxon>
        <taxon>Trichostrongylus</taxon>
    </lineage>
</organism>
<accession>A0AAN8EN02</accession>
<gene>
    <name evidence="1" type="ORF">GCK32_000459</name>
</gene>
<dbReference type="EMBL" id="WIXE01025352">
    <property type="protein sequence ID" value="KAK5964781.1"/>
    <property type="molecule type" value="Genomic_DNA"/>
</dbReference>
<keyword evidence="2" id="KW-1185">Reference proteome</keyword>
<evidence type="ECO:0000313" key="1">
    <source>
        <dbReference type="EMBL" id="KAK5964781.1"/>
    </source>
</evidence>
<sequence>MLHCGESTDLHETFWVFADTGNERGQCGGGVKGKNPDVEDCQEIRDTRLIQGSEASEELVTEILAGLPLAFCLFGSGHWALCSLILENFKTSTSFCIV</sequence>
<dbReference type="AlphaFoldDB" id="A0AAN8EN02"/>
<name>A0AAN8EN02_TRICO</name>
<protein>
    <submittedName>
        <fullName evidence="1">Uncharacterized protein</fullName>
    </submittedName>
</protein>
<comment type="caution">
    <text evidence="1">The sequence shown here is derived from an EMBL/GenBank/DDBJ whole genome shotgun (WGS) entry which is preliminary data.</text>
</comment>